<evidence type="ECO:0000256" key="2">
    <source>
        <dbReference type="ARBA" id="ARBA00022475"/>
    </source>
</evidence>
<keyword evidence="4 8" id="KW-1133">Transmembrane helix</keyword>
<keyword evidence="6 8" id="KW-0675">Receptor</keyword>
<dbReference type="InterPro" id="IPR013604">
    <property type="entry name" value="7TM_chemorcpt"/>
</dbReference>
<keyword evidence="5 8" id="KW-0472">Membrane</keyword>
<dbReference type="Pfam" id="PF08395">
    <property type="entry name" value="7tm_7"/>
    <property type="match status" value="1"/>
</dbReference>
<feature type="transmembrane region" description="Helical" evidence="8">
    <location>
        <begin position="86"/>
        <end position="107"/>
    </location>
</feature>
<dbReference type="GO" id="GO:0043025">
    <property type="term" value="C:neuronal cell body"/>
    <property type="evidence" value="ECO:0007669"/>
    <property type="project" value="TreeGrafter"/>
</dbReference>
<accession>A0A2J7PTQ4</accession>
<feature type="transmembrane region" description="Helical" evidence="8">
    <location>
        <begin position="138"/>
        <end position="161"/>
    </location>
</feature>
<dbReference type="AlphaFoldDB" id="A0A2J7PTQ4"/>
<comment type="caution">
    <text evidence="8">Lacks conserved residue(s) required for the propagation of feature annotation.</text>
</comment>
<comment type="subcellular location">
    <subcellularLocation>
        <location evidence="1 8">Cell membrane</location>
        <topology evidence="1 8">Multi-pass membrane protein</topology>
    </subcellularLocation>
</comment>
<feature type="transmembrane region" description="Helical" evidence="8">
    <location>
        <begin position="379"/>
        <end position="404"/>
    </location>
</feature>
<dbReference type="GO" id="GO:0007165">
    <property type="term" value="P:signal transduction"/>
    <property type="evidence" value="ECO:0007669"/>
    <property type="project" value="UniProtKB-KW"/>
</dbReference>
<comment type="function">
    <text evidence="8">Gustatory receptor which mediates acceptance or avoidance behavior, depending on its substrates.</text>
</comment>
<evidence type="ECO:0000256" key="3">
    <source>
        <dbReference type="ARBA" id="ARBA00022692"/>
    </source>
</evidence>
<organism evidence="9 10">
    <name type="scientific">Cryptotermes secundus</name>
    <dbReference type="NCBI Taxonomy" id="105785"/>
    <lineage>
        <taxon>Eukaryota</taxon>
        <taxon>Metazoa</taxon>
        <taxon>Ecdysozoa</taxon>
        <taxon>Arthropoda</taxon>
        <taxon>Hexapoda</taxon>
        <taxon>Insecta</taxon>
        <taxon>Pterygota</taxon>
        <taxon>Neoptera</taxon>
        <taxon>Polyneoptera</taxon>
        <taxon>Dictyoptera</taxon>
        <taxon>Blattodea</taxon>
        <taxon>Blattoidea</taxon>
        <taxon>Termitoidae</taxon>
        <taxon>Kalotermitidae</taxon>
        <taxon>Cryptotermitinae</taxon>
        <taxon>Cryptotermes</taxon>
    </lineage>
</organism>
<keyword evidence="2 8" id="KW-1003">Cell membrane</keyword>
<feature type="transmembrane region" description="Helical" evidence="8">
    <location>
        <begin position="41"/>
        <end position="66"/>
    </location>
</feature>
<keyword evidence="7 8" id="KW-0807">Transducer</keyword>
<gene>
    <name evidence="9" type="ORF">B7P43_G15307</name>
</gene>
<dbReference type="GO" id="GO:0008049">
    <property type="term" value="P:male courtship behavior"/>
    <property type="evidence" value="ECO:0007669"/>
    <property type="project" value="TreeGrafter"/>
</dbReference>
<comment type="similarity">
    <text evidence="8">Belongs to the insect chemoreceptor superfamily. Gustatory receptor (GR) family.</text>
</comment>
<evidence type="ECO:0000313" key="9">
    <source>
        <dbReference type="EMBL" id="PNF19713.1"/>
    </source>
</evidence>
<dbReference type="GO" id="GO:0007635">
    <property type="term" value="P:chemosensory behavior"/>
    <property type="evidence" value="ECO:0007669"/>
    <property type="project" value="TreeGrafter"/>
</dbReference>
<feature type="transmembrane region" description="Helical" evidence="8">
    <location>
        <begin position="280"/>
        <end position="303"/>
    </location>
</feature>
<evidence type="ECO:0000256" key="7">
    <source>
        <dbReference type="ARBA" id="ARBA00023224"/>
    </source>
</evidence>
<dbReference type="GO" id="GO:0005886">
    <property type="term" value="C:plasma membrane"/>
    <property type="evidence" value="ECO:0007669"/>
    <property type="project" value="UniProtKB-SubCell"/>
</dbReference>
<evidence type="ECO:0000256" key="5">
    <source>
        <dbReference type="ARBA" id="ARBA00023136"/>
    </source>
</evidence>
<dbReference type="GO" id="GO:0030424">
    <property type="term" value="C:axon"/>
    <property type="evidence" value="ECO:0007669"/>
    <property type="project" value="TreeGrafter"/>
</dbReference>
<dbReference type="GO" id="GO:0050909">
    <property type="term" value="P:sensory perception of taste"/>
    <property type="evidence" value="ECO:0007669"/>
    <property type="project" value="InterPro"/>
</dbReference>
<evidence type="ECO:0000256" key="8">
    <source>
        <dbReference type="RuleBase" id="RU363108"/>
    </source>
</evidence>
<evidence type="ECO:0000313" key="10">
    <source>
        <dbReference type="Proteomes" id="UP000235965"/>
    </source>
</evidence>
<protein>
    <recommendedName>
        <fullName evidence="8">Gustatory receptor</fullName>
    </recommendedName>
</protein>
<evidence type="ECO:0000256" key="4">
    <source>
        <dbReference type="ARBA" id="ARBA00022989"/>
    </source>
</evidence>
<dbReference type="Proteomes" id="UP000235965">
    <property type="component" value="Unassembled WGS sequence"/>
</dbReference>
<comment type="caution">
    <text evidence="9">The sequence shown here is derived from an EMBL/GenBank/DDBJ whole genome shotgun (WGS) entry which is preliminary data.</text>
</comment>
<dbReference type="PANTHER" id="PTHR21143:SF133">
    <property type="entry name" value="GUSTATORY AND PHEROMONE RECEPTOR 32A-RELATED"/>
    <property type="match status" value="1"/>
</dbReference>
<dbReference type="GO" id="GO:0030425">
    <property type="term" value="C:dendrite"/>
    <property type="evidence" value="ECO:0007669"/>
    <property type="project" value="TreeGrafter"/>
</dbReference>
<keyword evidence="10" id="KW-1185">Reference proteome</keyword>
<dbReference type="PANTHER" id="PTHR21143">
    <property type="entry name" value="INVERTEBRATE GUSTATORY RECEPTOR"/>
    <property type="match status" value="1"/>
</dbReference>
<evidence type="ECO:0000256" key="6">
    <source>
        <dbReference type="ARBA" id="ARBA00023170"/>
    </source>
</evidence>
<dbReference type="EMBL" id="NEVH01021226">
    <property type="protein sequence ID" value="PNF19713.1"/>
    <property type="molecule type" value="Genomic_DNA"/>
</dbReference>
<dbReference type="InParanoid" id="A0A2J7PTQ4"/>
<sequence length="407" mass="45937">MEEEEISNGLYTAVKPFYCVCKILGQESYSYSKAKNNKIKIVRGCVHTTYSIVWAIFFVVALAYTLRSVHNCDYDVLLDKTLIASYIYYIATFAASVVSLIHGAVFSGRKHSQILSRLSLVDSVLFRPGEERGVNRKIMFTSIAEIVIVLMYQLALSFYYISTNTQEACFTNVLLSLECLITYSNITIVLRYCNLVRVMQERFKRINKHLSSYDNVSCIINCVTNGNRMQGHSKCFGDRNAVNLCVSSRNSRSINATEFRSLRITFSELNHVIRLINEDYGISVLAATIWILVTMVLMVFFTLQEAEYGAYSGIGYLFSSLCLLTKLSSSCHTAGSEIGVSKFLVQKLLLDSTFQPKDSEELKMLALQLNSTTTEYSAYGFFILNLQFLCSVIGVIISYIVIIVQIK</sequence>
<reference evidence="9 10" key="1">
    <citation type="submission" date="2017-12" db="EMBL/GenBank/DDBJ databases">
        <title>Hemimetabolous genomes reveal molecular basis of termite eusociality.</title>
        <authorList>
            <person name="Harrison M.C."/>
            <person name="Jongepier E."/>
            <person name="Robertson H.M."/>
            <person name="Arning N."/>
            <person name="Bitard-Feildel T."/>
            <person name="Chao H."/>
            <person name="Childers C.P."/>
            <person name="Dinh H."/>
            <person name="Doddapaneni H."/>
            <person name="Dugan S."/>
            <person name="Gowin J."/>
            <person name="Greiner C."/>
            <person name="Han Y."/>
            <person name="Hu H."/>
            <person name="Hughes D.S.T."/>
            <person name="Huylmans A.-K."/>
            <person name="Kemena C."/>
            <person name="Kremer L.P.M."/>
            <person name="Lee S.L."/>
            <person name="Lopez-Ezquerra A."/>
            <person name="Mallet L."/>
            <person name="Monroy-Kuhn J.M."/>
            <person name="Moser A."/>
            <person name="Murali S.C."/>
            <person name="Muzny D.M."/>
            <person name="Otani S."/>
            <person name="Piulachs M.-D."/>
            <person name="Poelchau M."/>
            <person name="Qu J."/>
            <person name="Schaub F."/>
            <person name="Wada-Katsumata A."/>
            <person name="Worley K.C."/>
            <person name="Xie Q."/>
            <person name="Ylla G."/>
            <person name="Poulsen M."/>
            <person name="Gibbs R.A."/>
            <person name="Schal C."/>
            <person name="Richards S."/>
            <person name="Belles X."/>
            <person name="Korb J."/>
            <person name="Bornberg-Bauer E."/>
        </authorList>
    </citation>
    <scope>NUCLEOTIDE SEQUENCE [LARGE SCALE GENOMIC DNA]</scope>
    <source>
        <tissue evidence="9">Whole body</tissue>
    </source>
</reference>
<keyword evidence="3 8" id="KW-0812">Transmembrane</keyword>
<proteinExistence type="inferred from homology"/>
<evidence type="ECO:0000256" key="1">
    <source>
        <dbReference type="ARBA" id="ARBA00004651"/>
    </source>
</evidence>
<dbReference type="FunCoup" id="A0A2J7PTQ4">
    <property type="interactions" value="54"/>
</dbReference>
<feature type="transmembrane region" description="Helical" evidence="8">
    <location>
        <begin position="173"/>
        <end position="193"/>
    </location>
</feature>
<name>A0A2J7PTQ4_9NEOP</name>